<keyword evidence="1" id="KW-1133">Transmembrane helix</keyword>
<evidence type="ECO:0000313" key="3">
    <source>
        <dbReference type="Proteomes" id="UP001178281"/>
    </source>
</evidence>
<dbReference type="Pfam" id="PF10724">
    <property type="entry name" value="DUF2516"/>
    <property type="match status" value="1"/>
</dbReference>
<feature type="transmembrane region" description="Helical" evidence="1">
    <location>
        <begin position="52"/>
        <end position="85"/>
    </location>
</feature>
<organism evidence="2 3">
    <name type="scientific">Tsukamurella strandjordii</name>
    <dbReference type="NCBI Taxonomy" id="147577"/>
    <lineage>
        <taxon>Bacteria</taxon>
        <taxon>Bacillati</taxon>
        <taxon>Actinomycetota</taxon>
        <taxon>Actinomycetes</taxon>
        <taxon>Mycobacteriales</taxon>
        <taxon>Tsukamurellaceae</taxon>
        <taxon>Tsukamurella</taxon>
    </lineage>
</organism>
<keyword evidence="3" id="KW-1185">Reference proteome</keyword>
<keyword evidence="1" id="KW-0812">Transmembrane</keyword>
<evidence type="ECO:0000256" key="1">
    <source>
        <dbReference type="SAM" id="Phobius"/>
    </source>
</evidence>
<dbReference type="EMBL" id="JAUTIX010000003">
    <property type="protein sequence ID" value="MDP0398306.1"/>
    <property type="molecule type" value="Genomic_DNA"/>
</dbReference>
<evidence type="ECO:0000313" key="2">
    <source>
        <dbReference type="EMBL" id="MDP0398306.1"/>
    </source>
</evidence>
<protein>
    <submittedName>
        <fullName evidence="2">DUF2516 family protein</fullName>
    </submittedName>
</protein>
<reference evidence="2" key="1">
    <citation type="submission" date="2023-08" db="EMBL/GenBank/DDBJ databases">
        <title>The draft genome of Tsukamurella strandjordii strain 050030.</title>
        <authorList>
            <person name="Zhao F."/>
            <person name="Feng Y."/>
            <person name="Zong Z."/>
        </authorList>
    </citation>
    <scope>NUCLEOTIDE SEQUENCE</scope>
    <source>
        <strain evidence="2">050030</strain>
    </source>
</reference>
<name>A0AA90NH98_9ACTN</name>
<dbReference type="Proteomes" id="UP001178281">
    <property type="component" value="Unassembled WGS sequence"/>
</dbReference>
<dbReference type="RefSeq" id="WP_220657752.1">
    <property type="nucleotide sequence ID" value="NZ_BAAAII010000004.1"/>
</dbReference>
<comment type="caution">
    <text evidence="2">The sequence shown here is derived from an EMBL/GenBank/DDBJ whole genome shotgun (WGS) entry which is preliminary data.</text>
</comment>
<keyword evidence="1" id="KW-0472">Membrane</keyword>
<feature type="transmembrane region" description="Helical" evidence="1">
    <location>
        <begin position="7"/>
        <end position="32"/>
    </location>
</feature>
<accession>A0AA90NH98</accession>
<proteinExistence type="predicted"/>
<dbReference type="InterPro" id="IPR019662">
    <property type="entry name" value="DUF2516"/>
</dbReference>
<dbReference type="AlphaFoldDB" id="A0AA90NH98"/>
<gene>
    <name evidence="2" type="ORF">Q7X28_10250</name>
</gene>
<sequence>MNTFWTGYFTMTTVALTVVQLLVVGGGLFALFHAARTPAQAFTAANKWQKNYWIITLVVCTLFAMAYLNGTGVIIGAIGSMVYLLDARPKLDEVRRPRY</sequence>